<keyword evidence="2" id="KW-0472">Membrane</keyword>
<evidence type="ECO:0000256" key="1">
    <source>
        <dbReference type="SAM" id="MobiDB-lite"/>
    </source>
</evidence>
<dbReference type="InterPro" id="IPR056794">
    <property type="entry name" value="PATL1-6_C_GOLD"/>
</dbReference>
<dbReference type="PANTHER" id="PTHR45932:SF3">
    <property type="entry name" value="PATELLIN-4-LIKE"/>
    <property type="match status" value="1"/>
</dbReference>
<reference evidence="4" key="1">
    <citation type="submission" date="2020-06" db="EMBL/GenBank/DDBJ databases">
        <authorList>
            <person name="Li T."/>
            <person name="Hu X."/>
            <person name="Zhang T."/>
            <person name="Song X."/>
            <person name="Zhang H."/>
            <person name="Dai N."/>
            <person name="Sheng W."/>
            <person name="Hou X."/>
            <person name="Wei L."/>
        </authorList>
    </citation>
    <scope>NUCLEOTIDE SEQUENCE</scope>
    <source>
        <strain evidence="4">KEN1</strain>
        <tissue evidence="4">Leaf</tissue>
    </source>
</reference>
<reference evidence="4" key="2">
    <citation type="journal article" date="2024" name="Plant">
        <title>Genomic evolution and insights into agronomic trait innovations of Sesamum species.</title>
        <authorList>
            <person name="Miao H."/>
            <person name="Wang L."/>
            <person name="Qu L."/>
            <person name="Liu H."/>
            <person name="Sun Y."/>
            <person name="Le M."/>
            <person name="Wang Q."/>
            <person name="Wei S."/>
            <person name="Zheng Y."/>
            <person name="Lin W."/>
            <person name="Duan Y."/>
            <person name="Cao H."/>
            <person name="Xiong S."/>
            <person name="Wang X."/>
            <person name="Wei L."/>
            <person name="Li C."/>
            <person name="Ma Q."/>
            <person name="Ju M."/>
            <person name="Zhao R."/>
            <person name="Li G."/>
            <person name="Mu C."/>
            <person name="Tian Q."/>
            <person name="Mei H."/>
            <person name="Zhang T."/>
            <person name="Gao T."/>
            <person name="Zhang H."/>
        </authorList>
    </citation>
    <scope>NUCLEOTIDE SEQUENCE</scope>
    <source>
        <strain evidence="4">KEN1</strain>
    </source>
</reference>
<proteinExistence type="predicted"/>
<feature type="domain" description="Cupin type-1" evidence="3">
    <location>
        <begin position="312"/>
        <end position="511"/>
    </location>
</feature>
<dbReference type="AlphaFoldDB" id="A0AAW2Y107"/>
<feature type="transmembrane region" description="Helical" evidence="2">
    <location>
        <begin position="272"/>
        <end position="293"/>
    </location>
</feature>
<comment type="caution">
    <text evidence="4">The sequence shown here is derived from an EMBL/GenBank/DDBJ whole genome shotgun (WGS) entry which is preliminary data.</text>
</comment>
<name>A0AAW2Y107_9LAMI</name>
<evidence type="ECO:0000259" key="3">
    <source>
        <dbReference type="SMART" id="SM00835"/>
    </source>
</evidence>
<dbReference type="GO" id="GO:0008289">
    <property type="term" value="F:lipid binding"/>
    <property type="evidence" value="ECO:0007669"/>
    <property type="project" value="InterPro"/>
</dbReference>
<keyword evidence="2" id="KW-1133">Transmembrane helix</keyword>
<evidence type="ECO:0000256" key="2">
    <source>
        <dbReference type="SAM" id="Phobius"/>
    </source>
</evidence>
<feature type="region of interest" description="Disordered" evidence="1">
    <location>
        <begin position="460"/>
        <end position="483"/>
    </location>
</feature>
<dbReference type="PANTHER" id="PTHR45932">
    <property type="entry name" value="PATELLIN-1"/>
    <property type="match status" value="1"/>
</dbReference>
<accession>A0AAW2Y107</accession>
<sequence>MLSTEEYLRWRVLCLEKGIQNLSFRPGGVDSLVQIIDLKNSPGTASKEAIVADRLFMDAVDHKCSVLVYGAQYFKPTADHKKAGISSYATAENLLIEYGGLKRENDTEFSTDDKVLEVNIRPGTTELIQIPTNEVGVTLTWDVTVIGYEVGYKEEFVPDDDCSYIVLIQEKKMLESIRNSFHIREPGKIVITIVNGAYTKKKAFYRWKPSEAPQPCRLQNGKRLSFISHVSNADLCFYSTNTSTFLSPLLIICPTKSIYYSSSFHHHTFLSILFHIMVKLFLSVLSLLLLFGFGSAVRGGTWQQGECQIRSINAREPSYSLQAEGGVTEFWDFKNDEFQCAGVSLRRHRLQPRALMLPLYHNAPVLVYVVQGRGIYGLMISGCPETFESSQRTEEQSQEERRQRFRDRHQKIEEFREGDIVAIPAGAAHWAYNDGDQELVVVVLHDNTNNVNQLDQNPRSFLIAGNPERGQEQQQGSRRGQRELGNVFRGFDVHMPPFRRREYGREEEEGYYGGDNGLEETICNAKIRENLDKPSRADVYNPRAGRFSTVNSLTSQFLASSNSAPPGEFFTG</sequence>
<dbReference type="Gene3D" id="2.60.120.10">
    <property type="entry name" value="Jelly Rolls"/>
    <property type="match status" value="1"/>
</dbReference>
<dbReference type="SMART" id="SM00835">
    <property type="entry name" value="Cupin_1"/>
    <property type="match status" value="1"/>
</dbReference>
<keyword evidence="2" id="KW-0812">Transmembrane</keyword>
<evidence type="ECO:0000313" key="4">
    <source>
        <dbReference type="EMBL" id="KAL0459400.1"/>
    </source>
</evidence>
<feature type="region of interest" description="Disordered" evidence="1">
    <location>
        <begin position="387"/>
        <end position="407"/>
    </location>
</feature>
<organism evidence="4">
    <name type="scientific">Sesamum latifolium</name>
    <dbReference type="NCBI Taxonomy" id="2727402"/>
    <lineage>
        <taxon>Eukaryota</taxon>
        <taxon>Viridiplantae</taxon>
        <taxon>Streptophyta</taxon>
        <taxon>Embryophyta</taxon>
        <taxon>Tracheophyta</taxon>
        <taxon>Spermatophyta</taxon>
        <taxon>Magnoliopsida</taxon>
        <taxon>eudicotyledons</taxon>
        <taxon>Gunneridae</taxon>
        <taxon>Pentapetalae</taxon>
        <taxon>asterids</taxon>
        <taxon>lamiids</taxon>
        <taxon>Lamiales</taxon>
        <taxon>Pedaliaceae</taxon>
        <taxon>Sesamum</taxon>
    </lineage>
</organism>
<dbReference type="InterPro" id="IPR036865">
    <property type="entry name" value="CRAL-TRIO_dom_sf"/>
</dbReference>
<dbReference type="EMBL" id="JACGWN010000002">
    <property type="protein sequence ID" value="KAL0459400.1"/>
    <property type="molecule type" value="Genomic_DNA"/>
</dbReference>
<protein>
    <submittedName>
        <fullName evidence="4">11S globulin seed storage protein Ana o</fullName>
    </submittedName>
</protein>
<dbReference type="CDD" id="cd02242">
    <property type="entry name" value="cupin_11S_legumin_N"/>
    <property type="match status" value="1"/>
</dbReference>
<gene>
    <name evidence="4" type="ORF">Slati_0567200</name>
</gene>
<dbReference type="InterPro" id="IPR014710">
    <property type="entry name" value="RmlC-like_jellyroll"/>
</dbReference>
<dbReference type="InterPro" id="IPR011051">
    <property type="entry name" value="RmlC_Cupin_sf"/>
</dbReference>
<dbReference type="SUPFAM" id="SSF52087">
    <property type="entry name" value="CRAL/TRIO domain"/>
    <property type="match status" value="1"/>
</dbReference>
<dbReference type="Pfam" id="PF00190">
    <property type="entry name" value="Cupin_1"/>
    <property type="match status" value="1"/>
</dbReference>
<feature type="compositionally biased region" description="Basic and acidic residues" evidence="1">
    <location>
        <begin position="391"/>
        <end position="402"/>
    </location>
</feature>
<dbReference type="Pfam" id="PF25099">
    <property type="entry name" value="GOLD_PATL1_C"/>
    <property type="match status" value="1"/>
</dbReference>
<dbReference type="InterPro" id="IPR044834">
    <property type="entry name" value="PATL"/>
</dbReference>
<dbReference type="InterPro" id="IPR006045">
    <property type="entry name" value="Cupin_1"/>
</dbReference>
<dbReference type="SUPFAM" id="SSF51182">
    <property type="entry name" value="RmlC-like cupins"/>
    <property type="match status" value="1"/>
</dbReference>